<feature type="binding site" evidence="2">
    <location>
        <position position="175"/>
    </location>
    <ligand>
        <name>substrate</name>
    </ligand>
</feature>
<dbReference type="EC" id="3.6.1.57" evidence="4"/>
<feature type="domain" description="Glycosyl transferase family 28 C-terminal" evidence="3">
    <location>
        <begin position="228"/>
        <end position="335"/>
    </location>
</feature>
<dbReference type="GO" id="GO:0016787">
    <property type="term" value="F:hydrolase activity"/>
    <property type="evidence" value="ECO:0007669"/>
    <property type="project" value="UniProtKB-KW"/>
</dbReference>
<evidence type="ECO:0000256" key="2">
    <source>
        <dbReference type="PIRSR" id="PIRSR620023-2"/>
    </source>
</evidence>
<sequence>MTQKILFRADASADIGAGHVMRCLTLANTLKANGYRCVFAARFMLESLGRLIEDAGHILVRLDGGSENVTDGEPVLSHAGWLGVAQETDADQCLLLSRSGQWSWIVVDHYAIDFRWEKRLRPFCDRLMVIDDLGDRVHDCDLLLDQNLGTDEQKYAGKVPANCRLLLGPGYALLRPEFAELRHYSLARRRTPQLQQLLITMGGVDRNNVTSDILEALKRSPLSPSCQITVVMSSQSQWLRGVRNLARSMPWPAKVRVDVTDMALLMADSDLAIGAAGGSAWERCCLGLPSLTVILADNQRQSAHALSSRKAVIALDPNGPESLAESLPKALSALIGDGLEAMVERVSAVGIDGLGAVKVASEMAGVPPAR</sequence>
<dbReference type="InterPro" id="IPR020023">
    <property type="entry name" value="PseG"/>
</dbReference>
<dbReference type="Gene3D" id="3.40.50.2000">
    <property type="entry name" value="Glycogen Phosphorylase B"/>
    <property type="match status" value="1"/>
</dbReference>
<dbReference type="Gene3D" id="3.40.50.11190">
    <property type="match status" value="1"/>
</dbReference>
<accession>A0A432NFI1</accession>
<dbReference type="Proteomes" id="UP000273611">
    <property type="component" value="Unassembled WGS sequence"/>
</dbReference>
<dbReference type="GO" id="GO:0016758">
    <property type="term" value="F:hexosyltransferase activity"/>
    <property type="evidence" value="ECO:0007669"/>
    <property type="project" value="InterPro"/>
</dbReference>
<organism evidence="4 5">
    <name type="scientific">Rhizobium anhuiense</name>
    <dbReference type="NCBI Taxonomy" id="1184720"/>
    <lineage>
        <taxon>Bacteria</taxon>
        <taxon>Pseudomonadati</taxon>
        <taxon>Pseudomonadota</taxon>
        <taxon>Alphaproteobacteria</taxon>
        <taxon>Hyphomicrobiales</taxon>
        <taxon>Rhizobiaceae</taxon>
        <taxon>Rhizobium/Agrobacterium group</taxon>
        <taxon>Rhizobium</taxon>
    </lineage>
</organism>
<evidence type="ECO:0000259" key="3">
    <source>
        <dbReference type="Pfam" id="PF04101"/>
    </source>
</evidence>
<feature type="active site" description="Proton acceptor" evidence="1">
    <location>
        <position position="19"/>
    </location>
</feature>
<feature type="binding site" evidence="2">
    <location>
        <position position="282"/>
    </location>
    <ligand>
        <name>substrate</name>
    </ligand>
</feature>
<dbReference type="SUPFAM" id="SSF53756">
    <property type="entry name" value="UDP-Glycosyltransferase/glycogen phosphorylase"/>
    <property type="match status" value="1"/>
</dbReference>
<keyword evidence="4" id="KW-0378">Hydrolase</keyword>
<reference evidence="4 5" key="1">
    <citation type="journal article" date="2015" name="Int. J. Syst. Evol. Microbiol.">
        <title>Rhizobium anhuiense sp. nov., isolated from effective nodules of Vicia faba and Pisum sativum.</title>
        <authorList>
            <person name="Zhang Y.J."/>
            <person name="Zheng W.T."/>
            <person name="Everall I."/>
            <person name="Young J.P."/>
            <person name="Zhang X.X."/>
            <person name="Tian C.F."/>
            <person name="Sui X.H."/>
            <person name="Wang E.T."/>
            <person name="Chen W.X."/>
        </authorList>
    </citation>
    <scope>NUCLEOTIDE SEQUENCE [LARGE SCALE GENOMIC DNA]</scope>
    <source>
        <strain evidence="4 5">CCBAU 23252</strain>
    </source>
</reference>
<dbReference type="InterPro" id="IPR007235">
    <property type="entry name" value="Glyco_trans_28_C"/>
</dbReference>
<gene>
    <name evidence="4" type="primary">pseG</name>
    <name evidence="4" type="ORF">EEQ99_25515</name>
</gene>
<evidence type="ECO:0000313" key="4">
    <source>
        <dbReference type="EMBL" id="RUL98282.1"/>
    </source>
</evidence>
<proteinExistence type="predicted"/>
<dbReference type="RefSeq" id="WP_127431272.1">
    <property type="nucleotide sequence ID" value="NZ_BMFI01000013.1"/>
</dbReference>
<name>A0A432NFI1_9HYPH</name>
<comment type="caution">
    <text evidence="4">The sequence shown here is derived from an EMBL/GenBank/DDBJ whole genome shotgun (WGS) entry which is preliminary data.</text>
</comment>
<evidence type="ECO:0000313" key="5">
    <source>
        <dbReference type="Proteomes" id="UP000273611"/>
    </source>
</evidence>
<dbReference type="Pfam" id="PF04101">
    <property type="entry name" value="Glyco_tran_28_C"/>
    <property type="match status" value="1"/>
</dbReference>
<protein>
    <submittedName>
        <fullName evidence="4">UDP-2,4-diacetamido-2,4, 6-trideoxy-beta-L-altropyranose hydrolase</fullName>
        <ecNumber evidence="4">3.6.1.57</ecNumber>
    </submittedName>
</protein>
<dbReference type="NCBIfam" id="TIGR03590">
    <property type="entry name" value="PseG"/>
    <property type="match status" value="1"/>
</dbReference>
<dbReference type="AlphaFoldDB" id="A0A432NFI1"/>
<dbReference type="EMBL" id="RIBW01000014">
    <property type="protein sequence ID" value="RUL98282.1"/>
    <property type="molecule type" value="Genomic_DNA"/>
</dbReference>
<evidence type="ECO:0000256" key="1">
    <source>
        <dbReference type="PIRSR" id="PIRSR620023-1"/>
    </source>
</evidence>